<dbReference type="Proteomes" id="UP000887574">
    <property type="component" value="Unplaced"/>
</dbReference>
<feature type="signal peptide" evidence="1">
    <location>
        <begin position="1"/>
        <end position="17"/>
    </location>
</feature>
<reference evidence="3" key="1">
    <citation type="submission" date="2022-11" db="UniProtKB">
        <authorList>
            <consortium name="WormBaseParasite"/>
        </authorList>
    </citation>
    <scope>IDENTIFICATION</scope>
</reference>
<feature type="chain" id="PRO_5037502498" evidence="1">
    <location>
        <begin position="18"/>
        <end position="111"/>
    </location>
</feature>
<evidence type="ECO:0000313" key="2">
    <source>
        <dbReference type="Proteomes" id="UP000887574"/>
    </source>
</evidence>
<keyword evidence="2" id="KW-1185">Reference proteome</keyword>
<accession>A0A915EQR3</accession>
<protein>
    <submittedName>
        <fullName evidence="3">Uncharacterized protein</fullName>
    </submittedName>
</protein>
<dbReference type="AlphaFoldDB" id="A0A915EQR3"/>
<evidence type="ECO:0000313" key="3">
    <source>
        <dbReference type="WBParaSite" id="jg8352"/>
    </source>
</evidence>
<organism evidence="2 3">
    <name type="scientific">Ditylenchus dipsaci</name>
    <dbReference type="NCBI Taxonomy" id="166011"/>
    <lineage>
        <taxon>Eukaryota</taxon>
        <taxon>Metazoa</taxon>
        <taxon>Ecdysozoa</taxon>
        <taxon>Nematoda</taxon>
        <taxon>Chromadorea</taxon>
        <taxon>Rhabditida</taxon>
        <taxon>Tylenchina</taxon>
        <taxon>Tylenchomorpha</taxon>
        <taxon>Sphaerularioidea</taxon>
        <taxon>Anguinidae</taxon>
        <taxon>Anguininae</taxon>
        <taxon>Ditylenchus</taxon>
    </lineage>
</organism>
<sequence length="111" mass="12495">MTHLLTIIFAIFTLGESEKILFMVYHDTGSHFGSITPFFTSLAKKGHQVTIFHTVTKEVKDFGPDLHYIKAYLPHTSALEGQETMFWEETVSTAMIPDVFVGGDNNLGRLM</sequence>
<evidence type="ECO:0000256" key="1">
    <source>
        <dbReference type="SAM" id="SignalP"/>
    </source>
</evidence>
<proteinExistence type="predicted"/>
<keyword evidence="1" id="KW-0732">Signal</keyword>
<dbReference type="WBParaSite" id="jg8352">
    <property type="protein sequence ID" value="jg8352"/>
    <property type="gene ID" value="jg8352"/>
</dbReference>
<name>A0A915EQR3_9BILA</name>